<protein>
    <recommendedName>
        <fullName evidence="4">MARVEL domain-containing protein</fullName>
    </recommendedName>
</protein>
<comment type="caution">
    <text evidence="2">The sequence shown here is derived from an EMBL/GenBank/DDBJ whole genome shotgun (WGS) entry which is preliminary data.</text>
</comment>
<evidence type="ECO:0000256" key="1">
    <source>
        <dbReference type="SAM" id="Phobius"/>
    </source>
</evidence>
<reference evidence="2" key="1">
    <citation type="journal article" date="2023" name="G3 (Bethesda)">
        <title>Whole genome assembly and annotation of the endangered Caribbean coral Acropora cervicornis.</title>
        <authorList>
            <person name="Selwyn J.D."/>
            <person name="Vollmer S.V."/>
        </authorList>
    </citation>
    <scope>NUCLEOTIDE SEQUENCE</scope>
    <source>
        <strain evidence="2">K2</strain>
    </source>
</reference>
<proteinExistence type="predicted"/>
<feature type="transmembrane region" description="Helical" evidence="1">
    <location>
        <begin position="120"/>
        <end position="147"/>
    </location>
</feature>
<dbReference type="AlphaFoldDB" id="A0AAD9Q8V8"/>
<dbReference type="EMBL" id="JARQWQ010000053">
    <property type="protein sequence ID" value="KAK2556883.1"/>
    <property type="molecule type" value="Genomic_DNA"/>
</dbReference>
<reference evidence="2" key="2">
    <citation type="journal article" date="2023" name="Science">
        <title>Genomic signatures of disease resistance in endangered staghorn corals.</title>
        <authorList>
            <person name="Vollmer S.V."/>
            <person name="Selwyn J.D."/>
            <person name="Despard B.A."/>
            <person name="Roesel C.L."/>
        </authorList>
    </citation>
    <scope>NUCLEOTIDE SEQUENCE</scope>
    <source>
        <strain evidence="2">K2</strain>
    </source>
</reference>
<name>A0AAD9Q8V8_ACRCE</name>
<feature type="transmembrane region" description="Helical" evidence="1">
    <location>
        <begin position="50"/>
        <end position="73"/>
    </location>
</feature>
<keyword evidence="3" id="KW-1185">Reference proteome</keyword>
<keyword evidence="1" id="KW-0472">Membrane</keyword>
<accession>A0AAD9Q8V8</accession>
<keyword evidence="1" id="KW-0812">Transmembrane</keyword>
<sequence>MIINKEYVKSSEGILKFMEIIAIFAAFSCLGDFDRDVTIWGNRYQVRYDIFMGAFIMGWIIVLFVFCVFLFSLESRIMIESNWNQVINSKMNSGDNPDECEDYITGPTFNKSYLCSVQGYMSWVECVLAFAVVLFLLIDIIYSLYLYRKAMRRR</sequence>
<evidence type="ECO:0000313" key="3">
    <source>
        <dbReference type="Proteomes" id="UP001249851"/>
    </source>
</evidence>
<evidence type="ECO:0008006" key="4">
    <source>
        <dbReference type="Google" id="ProtNLM"/>
    </source>
</evidence>
<gene>
    <name evidence="2" type="ORF">P5673_021096</name>
</gene>
<organism evidence="2 3">
    <name type="scientific">Acropora cervicornis</name>
    <name type="common">Staghorn coral</name>
    <dbReference type="NCBI Taxonomy" id="6130"/>
    <lineage>
        <taxon>Eukaryota</taxon>
        <taxon>Metazoa</taxon>
        <taxon>Cnidaria</taxon>
        <taxon>Anthozoa</taxon>
        <taxon>Hexacorallia</taxon>
        <taxon>Scleractinia</taxon>
        <taxon>Astrocoeniina</taxon>
        <taxon>Acroporidae</taxon>
        <taxon>Acropora</taxon>
    </lineage>
</organism>
<keyword evidence="1" id="KW-1133">Transmembrane helix</keyword>
<evidence type="ECO:0000313" key="2">
    <source>
        <dbReference type="EMBL" id="KAK2556883.1"/>
    </source>
</evidence>
<dbReference type="Proteomes" id="UP001249851">
    <property type="component" value="Unassembled WGS sequence"/>
</dbReference>